<dbReference type="HOGENOM" id="CLU_185580_0_0_1"/>
<evidence type="ECO:0000313" key="3">
    <source>
        <dbReference type="Proteomes" id="UP000006591"/>
    </source>
</evidence>
<evidence type="ECO:0000256" key="1">
    <source>
        <dbReference type="SAM" id="MobiDB-lite"/>
    </source>
</evidence>
<reference evidence="2" key="2">
    <citation type="submission" date="2018-04" db="EMBL/GenBank/DDBJ databases">
        <title>OnivRS2 (Oryza nivara Reference Sequence Version 2).</title>
        <authorList>
            <person name="Zhang J."/>
            <person name="Kudrna D."/>
            <person name="Lee S."/>
            <person name="Talag J."/>
            <person name="Rajasekar S."/>
            <person name="Welchert J."/>
            <person name="Hsing Y.-I."/>
            <person name="Wing R.A."/>
        </authorList>
    </citation>
    <scope>NUCLEOTIDE SEQUENCE [LARGE SCALE GENOMIC DNA]</scope>
    <source>
        <strain evidence="2">SL10</strain>
    </source>
</reference>
<proteinExistence type="predicted"/>
<keyword evidence="3" id="KW-1185">Reference proteome</keyword>
<feature type="compositionally biased region" description="Acidic residues" evidence="1">
    <location>
        <begin position="7"/>
        <end position="21"/>
    </location>
</feature>
<dbReference type="Gramene" id="ONIVA02G32570.1">
    <property type="protein sequence ID" value="ONIVA02G32570.1"/>
    <property type="gene ID" value="ONIVA02G32570"/>
</dbReference>
<organism evidence="2">
    <name type="scientific">Oryza nivara</name>
    <name type="common">Indian wild rice</name>
    <name type="synonym">Oryza sativa f. spontanea</name>
    <dbReference type="NCBI Taxonomy" id="4536"/>
    <lineage>
        <taxon>Eukaryota</taxon>
        <taxon>Viridiplantae</taxon>
        <taxon>Streptophyta</taxon>
        <taxon>Embryophyta</taxon>
        <taxon>Tracheophyta</taxon>
        <taxon>Spermatophyta</taxon>
        <taxon>Magnoliopsida</taxon>
        <taxon>Liliopsida</taxon>
        <taxon>Poales</taxon>
        <taxon>Poaceae</taxon>
        <taxon>BOP clade</taxon>
        <taxon>Oryzoideae</taxon>
        <taxon>Oryzeae</taxon>
        <taxon>Oryzinae</taxon>
        <taxon>Oryza</taxon>
    </lineage>
</organism>
<evidence type="ECO:0000313" key="2">
    <source>
        <dbReference type="EnsemblPlants" id="ONIVA02G32570.1"/>
    </source>
</evidence>
<dbReference type="OMA" id="NRHAECV"/>
<accession>A0A0E0GC10</accession>
<dbReference type="Proteomes" id="UP000006591">
    <property type="component" value="Chromosome 2"/>
</dbReference>
<protein>
    <submittedName>
        <fullName evidence="2">Uncharacterized protein</fullName>
    </submittedName>
</protein>
<reference evidence="2" key="1">
    <citation type="submission" date="2015-04" db="UniProtKB">
        <authorList>
            <consortium name="EnsemblPlants"/>
        </authorList>
    </citation>
    <scope>IDENTIFICATION</scope>
    <source>
        <strain evidence="2">SL10</strain>
    </source>
</reference>
<name>A0A0E0GC10_ORYNI</name>
<dbReference type="AlphaFoldDB" id="A0A0E0GC10"/>
<dbReference type="EnsemblPlants" id="ONIVA02G32570.1">
    <property type="protein sequence ID" value="ONIVA02G32570.1"/>
    <property type="gene ID" value="ONIVA02G32570"/>
</dbReference>
<sequence>MGFKDDNDVDDAVGEVVDDGDGFARPPLGPQAECLLHLRELEMAYQNRHAECVGETAAGNGAVVDLRASVVVTAVPTPSGVAANKGTSAADEQI</sequence>
<feature type="region of interest" description="Disordered" evidence="1">
    <location>
        <begin position="1"/>
        <end position="25"/>
    </location>
</feature>